<dbReference type="EMBL" id="BAAARK010000040">
    <property type="protein sequence ID" value="GAA2686857.1"/>
    <property type="molecule type" value="Genomic_DNA"/>
</dbReference>
<gene>
    <name evidence="1" type="ORF">GCM10009864_70660</name>
</gene>
<proteinExistence type="predicted"/>
<protein>
    <submittedName>
        <fullName evidence="1">Uncharacterized protein</fullName>
    </submittedName>
</protein>
<dbReference type="Proteomes" id="UP001500994">
    <property type="component" value="Unassembled WGS sequence"/>
</dbReference>
<sequence>MAGVPALTLGIFNAFAPRDEALAAMRADGAARYEGEAPSS</sequence>
<evidence type="ECO:0000313" key="1">
    <source>
        <dbReference type="EMBL" id="GAA2686857.1"/>
    </source>
</evidence>
<reference evidence="1 2" key="1">
    <citation type="journal article" date="2019" name="Int. J. Syst. Evol. Microbiol.">
        <title>The Global Catalogue of Microorganisms (GCM) 10K type strain sequencing project: providing services to taxonomists for standard genome sequencing and annotation.</title>
        <authorList>
            <consortium name="The Broad Institute Genomics Platform"/>
            <consortium name="The Broad Institute Genome Sequencing Center for Infectious Disease"/>
            <person name="Wu L."/>
            <person name="Ma J."/>
        </authorList>
    </citation>
    <scope>NUCLEOTIDE SEQUENCE [LARGE SCALE GENOMIC DNA]</scope>
    <source>
        <strain evidence="1 2">JCM 16374</strain>
    </source>
</reference>
<name>A0ABN3SVD1_9ACTN</name>
<comment type="caution">
    <text evidence="1">The sequence shown here is derived from an EMBL/GenBank/DDBJ whole genome shotgun (WGS) entry which is preliminary data.</text>
</comment>
<dbReference type="RefSeq" id="WP_344583471.1">
    <property type="nucleotide sequence ID" value="NZ_BAAARK010000040.1"/>
</dbReference>
<accession>A0ABN3SVD1</accession>
<keyword evidence="2" id="KW-1185">Reference proteome</keyword>
<evidence type="ECO:0000313" key="2">
    <source>
        <dbReference type="Proteomes" id="UP001500994"/>
    </source>
</evidence>
<organism evidence="1 2">
    <name type="scientific">Streptomyces lunalinharesii</name>
    <dbReference type="NCBI Taxonomy" id="333384"/>
    <lineage>
        <taxon>Bacteria</taxon>
        <taxon>Bacillati</taxon>
        <taxon>Actinomycetota</taxon>
        <taxon>Actinomycetes</taxon>
        <taxon>Kitasatosporales</taxon>
        <taxon>Streptomycetaceae</taxon>
        <taxon>Streptomyces</taxon>
    </lineage>
</organism>